<gene>
    <name evidence="1" type="ORF">BD626DRAFT_473067</name>
</gene>
<dbReference type="EMBL" id="VDMD01000001">
    <property type="protein sequence ID" value="TRM69141.1"/>
    <property type="molecule type" value="Genomic_DNA"/>
</dbReference>
<reference evidence="1 2" key="1">
    <citation type="journal article" date="2019" name="New Phytol.">
        <title>Comparative genomics reveals unique wood-decay strategies and fruiting body development in the Schizophyllaceae.</title>
        <authorList>
            <person name="Almasi E."/>
            <person name="Sahu N."/>
            <person name="Krizsan K."/>
            <person name="Balint B."/>
            <person name="Kovacs G.M."/>
            <person name="Kiss B."/>
            <person name="Cseklye J."/>
            <person name="Drula E."/>
            <person name="Henrissat B."/>
            <person name="Nagy I."/>
            <person name="Chovatia M."/>
            <person name="Adam C."/>
            <person name="LaButti K."/>
            <person name="Lipzen A."/>
            <person name="Riley R."/>
            <person name="Grigoriev I.V."/>
            <person name="Nagy L.G."/>
        </authorList>
    </citation>
    <scope>NUCLEOTIDE SEQUENCE [LARGE SCALE GENOMIC DNA]</scope>
    <source>
        <strain evidence="1 2">NL-1724</strain>
    </source>
</reference>
<dbReference type="STRING" id="97359.A0A550CWI1"/>
<dbReference type="Proteomes" id="UP000320762">
    <property type="component" value="Unassembled WGS sequence"/>
</dbReference>
<dbReference type="OrthoDB" id="3015492at2759"/>
<proteinExistence type="predicted"/>
<organism evidence="1 2">
    <name type="scientific">Schizophyllum amplum</name>
    <dbReference type="NCBI Taxonomy" id="97359"/>
    <lineage>
        <taxon>Eukaryota</taxon>
        <taxon>Fungi</taxon>
        <taxon>Dikarya</taxon>
        <taxon>Basidiomycota</taxon>
        <taxon>Agaricomycotina</taxon>
        <taxon>Agaricomycetes</taxon>
        <taxon>Agaricomycetidae</taxon>
        <taxon>Agaricales</taxon>
        <taxon>Schizophyllaceae</taxon>
        <taxon>Schizophyllum</taxon>
    </lineage>
</organism>
<comment type="caution">
    <text evidence="1">The sequence shown here is derived from an EMBL/GenBank/DDBJ whole genome shotgun (WGS) entry which is preliminary data.</text>
</comment>
<dbReference type="AlphaFoldDB" id="A0A550CWI1"/>
<name>A0A550CWI1_9AGAR</name>
<protein>
    <submittedName>
        <fullName evidence="1">Uncharacterized protein</fullName>
    </submittedName>
</protein>
<sequence length="162" mass="17421">MSMNSPQLPDYAQANAGSYTAQALGGIPPLRTGSAANTIENSDTQEVPSSTALGSAAELLVAGLRDGARAFAELARASPTGPLVIEHGDRRMALGRKRMESMSGRNAALYLKSKFGLLAATAPVRIEAAFRREQDGALEWMEVDMDAWEELVPHMHRLLIRS</sequence>
<keyword evidence="2" id="KW-1185">Reference proteome</keyword>
<evidence type="ECO:0000313" key="1">
    <source>
        <dbReference type="EMBL" id="TRM69141.1"/>
    </source>
</evidence>
<accession>A0A550CWI1</accession>
<evidence type="ECO:0000313" key="2">
    <source>
        <dbReference type="Proteomes" id="UP000320762"/>
    </source>
</evidence>